<keyword evidence="2" id="KW-0963">Cytoplasm</keyword>
<protein>
    <recommendedName>
        <fullName evidence="2">Nucleoid-associated protein C7445_10787</fullName>
    </recommendedName>
</protein>
<evidence type="ECO:0000313" key="5">
    <source>
        <dbReference type="Proteomes" id="UP000294581"/>
    </source>
</evidence>
<dbReference type="InterPro" id="IPR004401">
    <property type="entry name" value="YbaB/EbfC"/>
</dbReference>
<dbReference type="SUPFAM" id="SSF82607">
    <property type="entry name" value="YbaB-like"/>
    <property type="match status" value="1"/>
</dbReference>
<accession>A0A4R8LLY3</accession>
<reference evidence="4 5" key="1">
    <citation type="submission" date="2019-03" db="EMBL/GenBank/DDBJ databases">
        <title>Genomic Encyclopedia of Type Strains, Phase IV (KMG-IV): sequencing the most valuable type-strain genomes for metagenomic binning, comparative biology and taxonomic classification.</title>
        <authorList>
            <person name="Goeker M."/>
        </authorList>
    </citation>
    <scope>NUCLEOTIDE SEQUENCE [LARGE SCALE GENOMIC DNA]</scope>
    <source>
        <strain evidence="4 5">DSM 17974</strain>
    </source>
</reference>
<keyword evidence="3" id="KW-0175">Coiled coil</keyword>
<dbReference type="OrthoDB" id="9795263at2"/>
<comment type="similarity">
    <text evidence="2">Belongs to the YbaB/EbfC family.</text>
</comment>
<sequence>MKNMNQLMRQAKKMQEELLKAQEALGEQIVEGTAGGGAVKIAMNGHKEITGVSISPDVVTPEDVDMLQDLIMAAFQDASTKVNELTEQTMGKYTKGMNIPGLF</sequence>
<comment type="subcellular location">
    <subcellularLocation>
        <location evidence="2">Cytoplasm</location>
        <location evidence="2">Nucleoid</location>
    </subcellularLocation>
</comment>
<name>A0A4R8LLY3_9BACL</name>
<dbReference type="GO" id="GO:0003677">
    <property type="term" value="F:DNA binding"/>
    <property type="evidence" value="ECO:0007669"/>
    <property type="project" value="UniProtKB-UniRule"/>
</dbReference>
<dbReference type="PANTHER" id="PTHR33449:SF1">
    <property type="entry name" value="NUCLEOID-ASSOCIATED PROTEIN YBAB"/>
    <property type="match status" value="1"/>
</dbReference>
<keyword evidence="5" id="KW-1185">Reference proteome</keyword>
<dbReference type="AlphaFoldDB" id="A0A4R8LLY3"/>
<dbReference type="InterPro" id="IPR036894">
    <property type="entry name" value="YbaB-like_sf"/>
</dbReference>
<evidence type="ECO:0000256" key="1">
    <source>
        <dbReference type="ARBA" id="ARBA00023125"/>
    </source>
</evidence>
<keyword evidence="1 2" id="KW-0238">DNA-binding</keyword>
<dbReference type="HAMAP" id="MF_00274">
    <property type="entry name" value="DNA_YbaB_EbfC"/>
    <property type="match status" value="1"/>
</dbReference>
<dbReference type="Gene3D" id="3.30.1310.10">
    <property type="entry name" value="Nucleoid-associated protein YbaB-like domain"/>
    <property type="match status" value="1"/>
</dbReference>
<gene>
    <name evidence="4" type="ORF">C7445_10787</name>
</gene>
<dbReference type="GO" id="GO:0043590">
    <property type="term" value="C:bacterial nucleoid"/>
    <property type="evidence" value="ECO:0007669"/>
    <property type="project" value="UniProtKB-UniRule"/>
</dbReference>
<comment type="subunit">
    <text evidence="2">Homodimer.</text>
</comment>
<proteinExistence type="inferred from homology"/>
<dbReference type="PANTHER" id="PTHR33449">
    <property type="entry name" value="NUCLEOID-ASSOCIATED PROTEIN YBAB"/>
    <property type="match status" value="1"/>
</dbReference>
<organism evidence="4 5">
    <name type="scientific">Alicyclobacillus sacchari</name>
    <dbReference type="NCBI Taxonomy" id="392010"/>
    <lineage>
        <taxon>Bacteria</taxon>
        <taxon>Bacillati</taxon>
        <taxon>Bacillota</taxon>
        <taxon>Bacilli</taxon>
        <taxon>Bacillales</taxon>
        <taxon>Alicyclobacillaceae</taxon>
        <taxon>Alicyclobacillus</taxon>
    </lineage>
</organism>
<dbReference type="PIRSF" id="PIRSF004555">
    <property type="entry name" value="UCP004555"/>
    <property type="match status" value="1"/>
</dbReference>
<evidence type="ECO:0000256" key="2">
    <source>
        <dbReference type="HAMAP-Rule" id="MF_00274"/>
    </source>
</evidence>
<comment type="function">
    <text evidence="2">Binds to DNA and alters its conformation. May be involved in regulation of gene expression, nucleoid organization and DNA protection.</text>
</comment>
<evidence type="ECO:0000256" key="3">
    <source>
        <dbReference type="SAM" id="Coils"/>
    </source>
</evidence>
<feature type="coiled-coil region" evidence="3">
    <location>
        <begin position="1"/>
        <end position="31"/>
    </location>
</feature>
<dbReference type="Pfam" id="PF02575">
    <property type="entry name" value="YbaB_DNA_bd"/>
    <property type="match status" value="1"/>
</dbReference>
<dbReference type="GO" id="GO:0005829">
    <property type="term" value="C:cytosol"/>
    <property type="evidence" value="ECO:0007669"/>
    <property type="project" value="TreeGrafter"/>
</dbReference>
<evidence type="ECO:0000313" key="4">
    <source>
        <dbReference type="EMBL" id="TDY46307.1"/>
    </source>
</evidence>
<dbReference type="EMBL" id="SORF01000007">
    <property type="protein sequence ID" value="TDY46307.1"/>
    <property type="molecule type" value="Genomic_DNA"/>
</dbReference>
<comment type="caution">
    <text evidence="4">The sequence shown here is derived from an EMBL/GenBank/DDBJ whole genome shotgun (WGS) entry which is preliminary data.</text>
</comment>
<dbReference type="Proteomes" id="UP000294581">
    <property type="component" value="Unassembled WGS sequence"/>
</dbReference>
<dbReference type="NCBIfam" id="TIGR00103">
    <property type="entry name" value="DNA_YbaB_EbfC"/>
    <property type="match status" value="1"/>
</dbReference>
<dbReference type="RefSeq" id="WP_134159666.1">
    <property type="nucleotide sequence ID" value="NZ_BSUS01000001.1"/>
</dbReference>